<dbReference type="InterPro" id="IPR000860">
    <property type="entry name" value="HemC"/>
</dbReference>
<evidence type="ECO:0000256" key="3">
    <source>
        <dbReference type="ARBA" id="ARBA00005638"/>
    </source>
</evidence>
<dbReference type="Gene3D" id="3.30.160.40">
    <property type="entry name" value="Porphobilinogen deaminase, C-terminal domain"/>
    <property type="match status" value="1"/>
</dbReference>
<evidence type="ECO:0000256" key="5">
    <source>
        <dbReference type="ARBA" id="ARBA00022679"/>
    </source>
</evidence>
<feature type="compositionally biased region" description="Polar residues" evidence="10">
    <location>
        <begin position="44"/>
        <end position="54"/>
    </location>
</feature>
<protein>
    <recommendedName>
        <fullName evidence="4">hydroxymethylbilane synthase</fullName>
        <ecNumber evidence="4">2.5.1.61</ecNumber>
    </recommendedName>
    <alternativeName>
        <fullName evidence="9">Hydroxymethylbilane synthase</fullName>
    </alternativeName>
    <alternativeName>
        <fullName evidence="8">Pre-uroporphyrinogen synthase</fullName>
    </alternativeName>
</protein>
<reference evidence="13 14" key="1">
    <citation type="submission" date="2014-05" db="EMBL/GenBank/DDBJ databases">
        <title>Draft genome sequence of a rare smut relative, Tilletiaria anomala UBC 951.</title>
        <authorList>
            <consortium name="DOE Joint Genome Institute"/>
            <person name="Toome M."/>
            <person name="Kuo A."/>
            <person name="Henrissat B."/>
            <person name="Lipzen A."/>
            <person name="Tritt A."/>
            <person name="Yoshinaga Y."/>
            <person name="Zane M."/>
            <person name="Barry K."/>
            <person name="Grigoriev I.V."/>
            <person name="Spatafora J.W."/>
            <person name="Aimea M.C."/>
        </authorList>
    </citation>
    <scope>NUCLEOTIDE SEQUENCE [LARGE SCALE GENOMIC DNA]</scope>
    <source>
        <strain evidence="13 14">UBC 951</strain>
    </source>
</reference>
<dbReference type="Proteomes" id="UP000027361">
    <property type="component" value="Unassembled WGS sequence"/>
</dbReference>
<feature type="compositionally biased region" description="Low complexity" evidence="10">
    <location>
        <begin position="15"/>
        <end position="43"/>
    </location>
</feature>
<dbReference type="STRING" id="1037660.A0A066WFH3"/>
<dbReference type="InterPro" id="IPR022418">
    <property type="entry name" value="Porphobilinogen_deaminase_C"/>
</dbReference>
<keyword evidence="5" id="KW-0808">Transferase</keyword>
<name>A0A066WFH3_TILAU</name>
<evidence type="ECO:0000256" key="8">
    <source>
        <dbReference type="ARBA" id="ARBA00030685"/>
    </source>
</evidence>
<feature type="region of interest" description="Disordered" evidence="10">
    <location>
        <begin position="70"/>
        <end position="93"/>
    </location>
</feature>
<dbReference type="SUPFAM" id="SSF53850">
    <property type="entry name" value="Periplasmic binding protein-like II"/>
    <property type="match status" value="1"/>
</dbReference>
<evidence type="ECO:0000256" key="6">
    <source>
        <dbReference type="ARBA" id="ARBA00023133"/>
    </source>
</evidence>
<evidence type="ECO:0000256" key="10">
    <source>
        <dbReference type="SAM" id="MobiDB-lite"/>
    </source>
</evidence>
<dbReference type="EMBL" id="JMSN01000009">
    <property type="protein sequence ID" value="KDN52536.1"/>
    <property type="molecule type" value="Genomic_DNA"/>
</dbReference>
<feature type="region of interest" description="Disordered" evidence="10">
    <location>
        <begin position="1"/>
        <end position="58"/>
    </location>
</feature>
<evidence type="ECO:0000259" key="11">
    <source>
        <dbReference type="Pfam" id="PF01379"/>
    </source>
</evidence>
<dbReference type="GO" id="GO:0006782">
    <property type="term" value="P:protoporphyrinogen IX biosynthetic process"/>
    <property type="evidence" value="ECO:0007669"/>
    <property type="project" value="UniProtKB-UniPathway"/>
</dbReference>
<dbReference type="PRINTS" id="PR00151">
    <property type="entry name" value="PORPHBDMNASE"/>
</dbReference>
<evidence type="ECO:0000256" key="1">
    <source>
        <dbReference type="ARBA" id="ARBA00001916"/>
    </source>
</evidence>
<dbReference type="UniPathway" id="UPA00251">
    <property type="reaction ID" value="UER00319"/>
</dbReference>
<dbReference type="OrthoDB" id="564646at2759"/>
<evidence type="ECO:0000256" key="9">
    <source>
        <dbReference type="ARBA" id="ARBA00033064"/>
    </source>
</evidence>
<dbReference type="EC" id="2.5.1.61" evidence="4"/>
<evidence type="ECO:0000256" key="2">
    <source>
        <dbReference type="ARBA" id="ARBA00004735"/>
    </source>
</evidence>
<keyword evidence="14" id="KW-1185">Reference proteome</keyword>
<feature type="domain" description="Porphobilinogen deaminase C-terminal" evidence="12">
    <location>
        <begin position="439"/>
        <end position="462"/>
    </location>
</feature>
<dbReference type="Gene3D" id="3.40.190.10">
    <property type="entry name" value="Periplasmic binding protein-like II"/>
    <property type="match status" value="2"/>
</dbReference>
<dbReference type="InterPro" id="IPR036803">
    <property type="entry name" value="Porphobilinogen_deaminase_C_sf"/>
</dbReference>
<feature type="compositionally biased region" description="Basic and acidic residues" evidence="10">
    <location>
        <begin position="517"/>
        <end position="537"/>
    </location>
</feature>
<dbReference type="PANTHER" id="PTHR11557">
    <property type="entry name" value="PORPHOBILINOGEN DEAMINASE"/>
    <property type="match status" value="1"/>
</dbReference>
<comment type="similarity">
    <text evidence="3">Belongs to the HMBS family.</text>
</comment>
<feature type="compositionally biased region" description="Basic and acidic residues" evidence="10">
    <location>
        <begin position="727"/>
        <end position="745"/>
    </location>
</feature>
<comment type="cofactor">
    <cofactor evidence="1">
        <name>dipyrromethane</name>
        <dbReference type="ChEBI" id="CHEBI:60342"/>
    </cofactor>
</comment>
<dbReference type="GO" id="GO:0005737">
    <property type="term" value="C:cytoplasm"/>
    <property type="evidence" value="ECO:0007669"/>
    <property type="project" value="TreeGrafter"/>
</dbReference>
<proteinExistence type="inferred from homology"/>
<evidence type="ECO:0000259" key="12">
    <source>
        <dbReference type="Pfam" id="PF03900"/>
    </source>
</evidence>
<dbReference type="HOGENOM" id="CLU_019704_4_0_1"/>
<feature type="region of interest" description="Disordered" evidence="10">
    <location>
        <begin position="718"/>
        <end position="745"/>
    </location>
</feature>
<dbReference type="PANTHER" id="PTHR11557:SF0">
    <property type="entry name" value="PORPHOBILINOGEN DEAMINASE"/>
    <property type="match status" value="1"/>
</dbReference>
<organism evidence="13 14">
    <name type="scientific">Tilletiaria anomala (strain ATCC 24038 / CBS 436.72 / UBC 951)</name>
    <dbReference type="NCBI Taxonomy" id="1037660"/>
    <lineage>
        <taxon>Eukaryota</taxon>
        <taxon>Fungi</taxon>
        <taxon>Dikarya</taxon>
        <taxon>Basidiomycota</taxon>
        <taxon>Ustilaginomycotina</taxon>
        <taxon>Exobasidiomycetes</taxon>
        <taxon>Georgefischeriales</taxon>
        <taxon>Tilletiariaceae</taxon>
        <taxon>Tilletiaria</taxon>
    </lineage>
</organism>
<evidence type="ECO:0000256" key="7">
    <source>
        <dbReference type="ARBA" id="ARBA00023244"/>
    </source>
</evidence>
<feature type="domain" description="Porphobilinogen deaminase N-terminal" evidence="11">
    <location>
        <begin position="164"/>
        <end position="409"/>
    </location>
</feature>
<dbReference type="Pfam" id="PF03900">
    <property type="entry name" value="Porphobil_deamC"/>
    <property type="match status" value="1"/>
</dbReference>
<comment type="pathway">
    <text evidence="2">Porphyrin-containing compound metabolism; protoporphyrin-IX biosynthesis; coproporphyrinogen-III from 5-aminolevulinate: step 2/4.</text>
</comment>
<evidence type="ECO:0000313" key="14">
    <source>
        <dbReference type="Proteomes" id="UP000027361"/>
    </source>
</evidence>
<dbReference type="NCBIfam" id="TIGR00212">
    <property type="entry name" value="hemC"/>
    <property type="match status" value="1"/>
</dbReference>
<dbReference type="InterPro" id="IPR022419">
    <property type="entry name" value="Porphobilin_deaminase_cofac_BS"/>
</dbReference>
<feature type="region of interest" description="Disordered" evidence="10">
    <location>
        <begin position="501"/>
        <end position="571"/>
    </location>
</feature>
<dbReference type="AlphaFoldDB" id="A0A066WFH3"/>
<evidence type="ECO:0000313" key="13">
    <source>
        <dbReference type="EMBL" id="KDN52536.1"/>
    </source>
</evidence>
<dbReference type="SUPFAM" id="SSF54782">
    <property type="entry name" value="Porphobilinogen deaminase (hydroxymethylbilane synthase), C-terminal domain"/>
    <property type="match status" value="1"/>
</dbReference>
<dbReference type="RefSeq" id="XP_013245375.1">
    <property type="nucleotide sequence ID" value="XM_013389921.1"/>
</dbReference>
<dbReference type="Pfam" id="PF01379">
    <property type="entry name" value="Porphobil_deam"/>
    <property type="match status" value="1"/>
</dbReference>
<dbReference type="InParanoid" id="A0A066WFH3"/>
<evidence type="ECO:0000256" key="4">
    <source>
        <dbReference type="ARBA" id="ARBA00012655"/>
    </source>
</evidence>
<sequence>MAMLEQLPPPPPHQGSSTSGSRLKRSSNSSSSQQSGGNSAARSPKSSPLAQTASGKMHFATLQAPQCPVVHHAPSQPLPPGHPPTHSAPASSLKPPFAERCVFYRTPEDLASTPPISRSGSDTDLIKSARNGQLVSHAEYLKEHANVRPLRQGESLELDPQHSLVLASRNSQLALIQSSHVHSMLEARYGRSSPLFHAASTSSSKGVHSEEALKVLSQNISALELQQPCHFPITSMSTAGDQNQRSPLYVIGGEGKAIWTKELEVALKAGAVDAIVHCLKDVPTTLPDGLEIAAILEREDPRDALVMKDGLPYRTLDELPPGSVIGTSSVRRVAQLRSRYPKLVFSDVRGNINTRLAKLDSPTGPYTALILAAAGLHRLSFETRITAYLCPPVLYYSVGQGSLAIEVRSPPPGATSANNRDKRIAQIIATIGCWKSTWRCEAERALLRTLEGGCSIPVGVDTWIGDETEEQRRMATTRIAKKEKSSSADDEDDLLVEGHRMNELAVPATTNESSRSGIERLETSAKEAADAEARGTDPADSAPSDLPRLPTTESVSLDDLATPPPSTTGARLHLSANVVSLDGTRRSHAYLCAVCRSSADAARLGEQVAQVLIDDQGARAILDEVERHRALAEAADQRRRAARAERLRQIDADAATAPLAVADGGSALRNNPVGEEQHKLMHVIGLSDLKGSGSERQNGNGPHPTLLPPLINGNGGLGYGEGIASGEVDRRGVQRDDGQPKAWEV</sequence>
<gene>
    <name evidence="13" type="ORF">K437DRAFT_186560</name>
</gene>
<accession>A0A066WFH3</accession>
<dbReference type="InterPro" id="IPR022417">
    <property type="entry name" value="Porphobilin_deaminase_N"/>
</dbReference>
<dbReference type="OMA" id="NGPYTAL"/>
<keyword evidence="7" id="KW-0627">Porphyrin biosynthesis</keyword>
<dbReference type="GeneID" id="25261940"/>
<keyword evidence="6" id="KW-0350">Heme biosynthesis</keyword>
<dbReference type="GO" id="GO:0004418">
    <property type="term" value="F:hydroxymethylbilane synthase activity"/>
    <property type="evidence" value="ECO:0007669"/>
    <property type="project" value="UniProtKB-EC"/>
</dbReference>
<dbReference type="FunFam" id="3.40.190.10:FF:000005">
    <property type="entry name" value="Porphobilinogen deaminase"/>
    <property type="match status" value="1"/>
</dbReference>
<dbReference type="PROSITE" id="PS00533">
    <property type="entry name" value="PORPHOBILINOGEN_DEAM"/>
    <property type="match status" value="1"/>
</dbReference>
<comment type="caution">
    <text evidence="13">The sequence shown here is derived from an EMBL/GenBank/DDBJ whole genome shotgun (WGS) entry which is preliminary data.</text>
</comment>